<keyword evidence="7" id="KW-1185">Reference proteome</keyword>
<evidence type="ECO:0000259" key="4">
    <source>
        <dbReference type="PROSITE" id="PS51710"/>
    </source>
</evidence>
<dbReference type="InterPro" id="IPR006169">
    <property type="entry name" value="GTP1_OBG_dom"/>
</dbReference>
<dbReference type="eggNOG" id="KOG1489">
    <property type="taxonomic scope" value="Eukaryota"/>
</dbReference>
<organism evidence="6 7">
    <name type="scientific">Mixia osmundae (strain CBS 9802 / IAM 14324 / JCM 22182 / KY 12970)</name>
    <dbReference type="NCBI Taxonomy" id="764103"/>
    <lineage>
        <taxon>Eukaryota</taxon>
        <taxon>Fungi</taxon>
        <taxon>Dikarya</taxon>
        <taxon>Basidiomycota</taxon>
        <taxon>Pucciniomycotina</taxon>
        <taxon>Mixiomycetes</taxon>
        <taxon>Mixiales</taxon>
        <taxon>Mixiaceae</taxon>
        <taxon>Mixia</taxon>
    </lineage>
</organism>
<proteinExistence type="predicted"/>
<gene>
    <name evidence="6" type="primary">Mo01203</name>
    <name evidence="6" type="ORF">E5Q_01203</name>
</gene>
<dbReference type="OMA" id="PRVGHWE"/>
<dbReference type="STRING" id="764103.G7DVE1"/>
<dbReference type="PROSITE" id="PS51883">
    <property type="entry name" value="OBG"/>
    <property type="match status" value="1"/>
</dbReference>
<dbReference type="Gene3D" id="2.70.210.12">
    <property type="entry name" value="GTP1/OBG domain"/>
    <property type="match status" value="1"/>
</dbReference>
<dbReference type="Pfam" id="PF01926">
    <property type="entry name" value="MMR_HSR1"/>
    <property type="match status" value="1"/>
</dbReference>
<evidence type="ECO:0008006" key="8">
    <source>
        <dbReference type="Google" id="ProtNLM"/>
    </source>
</evidence>
<dbReference type="AlphaFoldDB" id="G7DVE1"/>
<keyword evidence="1" id="KW-0547">Nucleotide-binding</keyword>
<dbReference type="InterPro" id="IPR036726">
    <property type="entry name" value="GTP1_OBG_dom_sf"/>
</dbReference>
<evidence type="ECO:0000313" key="6">
    <source>
        <dbReference type="EMBL" id="GAA94551.1"/>
    </source>
</evidence>
<dbReference type="PRINTS" id="PR00326">
    <property type="entry name" value="GTP1OBG"/>
</dbReference>
<reference evidence="6 7" key="1">
    <citation type="journal article" date="2011" name="J. Gen. Appl. Microbiol.">
        <title>Draft genome sequencing of the enigmatic basidiomycete Mixia osmundae.</title>
        <authorList>
            <person name="Nishida H."/>
            <person name="Nagatsuka Y."/>
            <person name="Sugiyama J."/>
        </authorList>
    </citation>
    <scope>NUCLEOTIDE SEQUENCE [LARGE SCALE GENOMIC DNA]</scope>
    <source>
        <strain evidence="7">CBS 9802 / IAM 14324 / JCM 22182 / KY 12970</strain>
    </source>
</reference>
<dbReference type="GO" id="GO:0003924">
    <property type="term" value="F:GTPase activity"/>
    <property type="evidence" value="ECO:0007669"/>
    <property type="project" value="InterPro"/>
</dbReference>
<evidence type="ECO:0000256" key="3">
    <source>
        <dbReference type="SAM" id="MobiDB-lite"/>
    </source>
</evidence>
<dbReference type="Proteomes" id="UP000009131">
    <property type="component" value="Unassembled WGS sequence"/>
</dbReference>
<evidence type="ECO:0000313" key="7">
    <source>
        <dbReference type="Proteomes" id="UP000009131"/>
    </source>
</evidence>
<dbReference type="InterPro" id="IPR027417">
    <property type="entry name" value="P-loop_NTPase"/>
</dbReference>
<dbReference type="PANTHER" id="PTHR11702:SF31">
    <property type="entry name" value="MITOCHONDRIAL RIBOSOME-ASSOCIATED GTPASE 2"/>
    <property type="match status" value="1"/>
</dbReference>
<dbReference type="GO" id="GO:0005739">
    <property type="term" value="C:mitochondrion"/>
    <property type="evidence" value="ECO:0007669"/>
    <property type="project" value="TreeGrafter"/>
</dbReference>
<accession>G7DVE1</accession>
<dbReference type="CDD" id="cd01898">
    <property type="entry name" value="Obg"/>
    <property type="match status" value="1"/>
</dbReference>
<dbReference type="EMBL" id="BABT02000039">
    <property type="protein sequence ID" value="GAA94551.1"/>
    <property type="molecule type" value="Genomic_DNA"/>
</dbReference>
<feature type="domain" description="Obg" evidence="5">
    <location>
        <begin position="99"/>
        <end position="370"/>
    </location>
</feature>
<dbReference type="Gene3D" id="3.40.50.300">
    <property type="entry name" value="P-loop containing nucleotide triphosphate hydrolases"/>
    <property type="match status" value="1"/>
</dbReference>
<dbReference type="InParanoid" id="G7DVE1"/>
<dbReference type="InterPro" id="IPR045086">
    <property type="entry name" value="OBG_GTPase"/>
</dbReference>
<evidence type="ECO:0000259" key="5">
    <source>
        <dbReference type="PROSITE" id="PS51883"/>
    </source>
</evidence>
<evidence type="ECO:0000256" key="2">
    <source>
        <dbReference type="ARBA" id="ARBA00023134"/>
    </source>
</evidence>
<comment type="caution">
    <text evidence="6">The sequence shown here is derived from an EMBL/GenBank/DDBJ whole genome shotgun (WGS) entry which is preliminary data.</text>
</comment>
<keyword evidence="2" id="KW-0342">GTP-binding</keyword>
<sequence length="608" mass="67107">MSLSTTCSACSSLRWLEHSITVAVALRSRSRSAFDRQRRPLSRRCFSKSAPSLTDISGSTAPTSTVWKAESWGSFSDHLPNISHMKQRNDKKRSKAPKRHFIDQLIVRLESGKGGDGSVAFQREKFKEQGPPAGGNGGQGGAVYIRAVAGLTSLGGVTKRVRAHNGGAGAGSWMHGRKGDDAVLTVPVGTIVRQIEELEPAGPSSSNPWTEQRPSTSLRPTRREKEALRDADDILDDRAQQLRFMRHAGISPDDASNMLEEAALKEQRERLFVHFPNFGESNESDENFLRIEQQLLKLERQEQADKEASPPVYHDLDMPTPEGEEILLLEGGQGGLGNPAFLSSTRRTPRYATRGRPGRILRIELELKSIADVGLVGFPNAGKSTFLRAVTNSKTEIASYAFTTLNPQIGTCLIYDDGTFGDGHSQPIEDTSDATRKHKLELAERQQLYDTRRVERFRMTLADCPGLLPDASLNVGLGHAFLRHIERSKVLAYVVDLSAATPWSDLFVLRDELEAYQPGLSNKARLIIANKADMLADPSMAGEAQARLAKLRHTATSLEVDDIQVVPVSAKLRLNIGRSVDYLRSMVEAGRARERERIEIAQSKIEDQ</sequence>
<dbReference type="InterPro" id="IPR006073">
    <property type="entry name" value="GTP-bd"/>
</dbReference>
<dbReference type="PANTHER" id="PTHR11702">
    <property type="entry name" value="DEVELOPMENTALLY REGULATED GTP-BINDING PROTEIN-RELATED"/>
    <property type="match status" value="1"/>
</dbReference>
<dbReference type="FunCoup" id="G7DVE1">
    <property type="interactions" value="324"/>
</dbReference>
<dbReference type="InterPro" id="IPR031167">
    <property type="entry name" value="G_OBG"/>
</dbReference>
<dbReference type="OrthoDB" id="347018at2759"/>
<dbReference type="RefSeq" id="XP_014568900.1">
    <property type="nucleotide sequence ID" value="XM_014713414.1"/>
</dbReference>
<feature type="region of interest" description="Disordered" evidence="3">
    <location>
        <begin position="198"/>
        <end position="231"/>
    </location>
</feature>
<evidence type="ECO:0000256" key="1">
    <source>
        <dbReference type="ARBA" id="ARBA00022741"/>
    </source>
</evidence>
<dbReference type="SUPFAM" id="SSF52540">
    <property type="entry name" value="P-loop containing nucleoside triphosphate hydrolases"/>
    <property type="match status" value="1"/>
</dbReference>
<protein>
    <recommendedName>
        <fullName evidence="8">Obg family GTPase CgtA</fullName>
    </recommendedName>
</protein>
<dbReference type="GO" id="GO:0005525">
    <property type="term" value="F:GTP binding"/>
    <property type="evidence" value="ECO:0007669"/>
    <property type="project" value="UniProtKB-KW"/>
</dbReference>
<feature type="compositionally biased region" description="Basic and acidic residues" evidence="3">
    <location>
        <begin position="221"/>
        <end position="231"/>
    </location>
</feature>
<dbReference type="GO" id="GO:0042254">
    <property type="term" value="P:ribosome biogenesis"/>
    <property type="evidence" value="ECO:0007669"/>
    <property type="project" value="UniProtKB-UniRule"/>
</dbReference>
<feature type="compositionally biased region" description="Polar residues" evidence="3">
    <location>
        <begin position="203"/>
        <end position="219"/>
    </location>
</feature>
<dbReference type="SUPFAM" id="SSF82051">
    <property type="entry name" value="Obg GTP-binding protein N-terminal domain"/>
    <property type="match status" value="1"/>
</dbReference>
<dbReference type="HOGENOM" id="CLU_011747_2_6_1"/>
<dbReference type="Pfam" id="PF01018">
    <property type="entry name" value="GTP1_OBG"/>
    <property type="match status" value="2"/>
</dbReference>
<feature type="domain" description="OBG-type G" evidence="4">
    <location>
        <begin position="371"/>
        <end position="588"/>
    </location>
</feature>
<reference evidence="6 7" key="2">
    <citation type="journal article" date="2012" name="Open Biol.">
        <title>Characteristics of nucleosomes and linker DNA regions on the genome of the basidiomycete Mixia osmundae revealed by mono- and dinucleosome mapping.</title>
        <authorList>
            <person name="Nishida H."/>
            <person name="Kondo S."/>
            <person name="Matsumoto T."/>
            <person name="Suzuki Y."/>
            <person name="Yoshikawa H."/>
            <person name="Taylor T.D."/>
            <person name="Sugiyama J."/>
        </authorList>
    </citation>
    <scope>NUCLEOTIDE SEQUENCE [LARGE SCALE GENOMIC DNA]</scope>
    <source>
        <strain evidence="7">CBS 9802 / IAM 14324 / JCM 22182 / KY 12970</strain>
    </source>
</reference>
<dbReference type="PROSITE" id="PS51710">
    <property type="entry name" value="G_OBG"/>
    <property type="match status" value="1"/>
</dbReference>
<name>G7DVE1_MIXOS</name>